<dbReference type="SUPFAM" id="SSF56574">
    <property type="entry name" value="Serpins"/>
    <property type="match status" value="1"/>
</dbReference>
<dbReference type="EMBL" id="JBAMMX010000003">
    <property type="protein sequence ID" value="KAK6944413.1"/>
    <property type="molecule type" value="Genomic_DNA"/>
</dbReference>
<dbReference type="GO" id="GO:0004867">
    <property type="term" value="F:serine-type endopeptidase inhibitor activity"/>
    <property type="evidence" value="ECO:0007669"/>
    <property type="project" value="InterPro"/>
</dbReference>
<evidence type="ECO:0000313" key="3">
    <source>
        <dbReference type="EMBL" id="KAK6944413.1"/>
    </source>
</evidence>
<dbReference type="GO" id="GO:0005615">
    <property type="term" value="C:extracellular space"/>
    <property type="evidence" value="ECO:0007669"/>
    <property type="project" value="InterPro"/>
</dbReference>
<dbReference type="Pfam" id="PF00079">
    <property type="entry name" value="Serpin"/>
    <property type="match status" value="1"/>
</dbReference>
<dbReference type="Proteomes" id="UP001370490">
    <property type="component" value="Unassembled WGS sequence"/>
</dbReference>
<feature type="domain" description="Serpin" evidence="2">
    <location>
        <begin position="69"/>
        <end position="139"/>
    </location>
</feature>
<dbReference type="InterPro" id="IPR036186">
    <property type="entry name" value="Serpin_sf"/>
</dbReference>
<protein>
    <submittedName>
        <fullName evidence="3">Serpin domain</fullName>
    </submittedName>
</protein>
<dbReference type="PANTHER" id="PTHR11461">
    <property type="entry name" value="SERINE PROTEASE INHIBITOR, SERPIN"/>
    <property type="match status" value="1"/>
</dbReference>
<gene>
    <name evidence="3" type="ORF">RJ641_025515</name>
</gene>
<name>A0AAN8WD86_9MAGN</name>
<dbReference type="Gene3D" id="2.30.39.10">
    <property type="entry name" value="Alpha-1-antitrypsin, domain 1"/>
    <property type="match status" value="1"/>
</dbReference>
<comment type="similarity">
    <text evidence="1">Belongs to the serpin family.</text>
</comment>
<organism evidence="3 4">
    <name type="scientific">Dillenia turbinata</name>
    <dbReference type="NCBI Taxonomy" id="194707"/>
    <lineage>
        <taxon>Eukaryota</taxon>
        <taxon>Viridiplantae</taxon>
        <taxon>Streptophyta</taxon>
        <taxon>Embryophyta</taxon>
        <taxon>Tracheophyta</taxon>
        <taxon>Spermatophyta</taxon>
        <taxon>Magnoliopsida</taxon>
        <taxon>eudicotyledons</taxon>
        <taxon>Gunneridae</taxon>
        <taxon>Pentapetalae</taxon>
        <taxon>Dilleniales</taxon>
        <taxon>Dilleniaceae</taxon>
        <taxon>Dillenia</taxon>
    </lineage>
</organism>
<evidence type="ECO:0000259" key="2">
    <source>
        <dbReference type="Pfam" id="PF00079"/>
    </source>
</evidence>
<dbReference type="InterPro" id="IPR042178">
    <property type="entry name" value="Serpin_sf_1"/>
</dbReference>
<keyword evidence="4" id="KW-1185">Reference proteome</keyword>
<accession>A0AAN8WD86</accession>
<sequence length="159" mass="17934">MVEELVSKQVQASCNFVFSPLLLQAMLSLVSAGSSGGTLRQLLWVLKLIYIHERIKGARDSSVTLSHLSGSLDKEAALIFVNAMYFKGTWARRFKASKTETWLFHLNGEIMQGPFIRSKKYEKHLYKSFANDFKILKLSQPKSQGLSPLCNVLLPPRTD</sequence>
<dbReference type="Gene3D" id="3.30.497.10">
    <property type="entry name" value="Antithrombin, subunit I, domain 2"/>
    <property type="match status" value="1"/>
</dbReference>
<dbReference type="PANTHER" id="PTHR11461:SF211">
    <property type="entry name" value="GH10112P-RELATED"/>
    <property type="match status" value="1"/>
</dbReference>
<proteinExistence type="inferred from homology"/>
<evidence type="ECO:0000313" key="4">
    <source>
        <dbReference type="Proteomes" id="UP001370490"/>
    </source>
</evidence>
<dbReference type="InterPro" id="IPR042185">
    <property type="entry name" value="Serpin_sf_2"/>
</dbReference>
<dbReference type="AlphaFoldDB" id="A0AAN8WD86"/>
<evidence type="ECO:0000256" key="1">
    <source>
        <dbReference type="ARBA" id="ARBA00009500"/>
    </source>
</evidence>
<reference evidence="3 4" key="1">
    <citation type="submission" date="2023-12" db="EMBL/GenBank/DDBJ databases">
        <title>A high-quality genome assembly for Dillenia turbinata (Dilleniales).</title>
        <authorList>
            <person name="Chanderbali A."/>
        </authorList>
    </citation>
    <scope>NUCLEOTIDE SEQUENCE [LARGE SCALE GENOMIC DNA]</scope>
    <source>
        <strain evidence="3">LSX21</strain>
        <tissue evidence="3">Leaf</tissue>
    </source>
</reference>
<dbReference type="InterPro" id="IPR023796">
    <property type="entry name" value="Serpin_dom"/>
</dbReference>
<comment type="caution">
    <text evidence="3">The sequence shown here is derived from an EMBL/GenBank/DDBJ whole genome shotgun (WGS) entry which is preliminary data.</text>
</comment>
<dbReference type="InterPro" id="IPR000215">
    <property type="entry name" value="Serpin_fam"/>
</dbReference>